<sequence>MLNLTSKQRAYLKSMAHDITPIFQVGKNGVTPDLTTGIDEALEAREIIKISVLQNCMMQPQEICQTLSERTKSTPVQIIGKRIVLYRPHKTNPKITLPKA</sequence>
<dbReference type="EMBL" id="LJHD01000060">
    <property type="protein sequence ID" value="ONI45447.1"/>
    <property type="molecule type" value="Genomic_DNA"/>
</dbReference>
<evidence type="ECO:0000313" key="2">
    <source>
        <dbReference type="Proteomes" id="UP000188637"/>
    </source>
</evidence>
<keyword evidence="2" id="KW-1185">Reference proteome</keyword>
<name>A0ACC8XIF3_9FIRM</name>
<dbReference type="Proteomes" id="UP000188637">
    <property type="component" value="Unassembled WGS sequence"/>
</dbReference>
<comment type="caution">
    <text evidence="1">The sequence shown here is derived from an EMBL/GenBank/DDBJ whole genome shotgun (WGS) entry which is preliminary data.</text>
</comment>
<reference evidence="1" key="1">
    <citation type="submission" date="2016-08" db="EMBL/GenBank/DDBJ databases">
        <authorList>
            <person name="Ngugi D.K."/>
            <person name="Miyake S."/>
            <person name="Stingl U."/>
        </authorList>
    </citation>
    <scope>NUCLEOTIDE SEQUENCE</scope>
    <source>
        <strain evidence="1">SCG-D08WGA-EpuloA1</strain>
    </source>
</reference>
<organism evidence="1 2">
    <name type="scientific">Candidatus Epulonipiscium fishelsonii</name>
    <dbReference type="NCBI Taxonomy" id="77094"/>
    <lineage>
        <taxon>Bacteria</taxon>
        <taxon>Bacillati</taxon>
        <taxon>Bacillota</taxon>
        <taxon>Clostridia</taxon>
        <taxon>Lachnospirales</taxon>
        <taxon>Lachnospiraceae</taxon>
        <taxon>Candidatus Epulonipiscium</taxon>
    </lineage>
</organism>
<gene>
    <name evidence="1" type="ORF">AN640_04535</name>
</gene>
<accession>A0ACC8XIF3</accession>
<proteinExistence type="predicted"/>
<evidence type="ECO:0000313" key="1">
    <source>
        <dbReference type="EMBL" id="ONI45447.1"/>
    </source>
</evidence>
<protein>
    <submittedName>
        <fullName evidence="1">RNA-binding protein</fullName>
    </submittedName>
</protein>